<accession>A0AAQ3SBW4</accession>
<dbReference type="AlphaFoldDB" id="A0AAQ3SBW4"/>
<protein>
    <submittedName>
        <fullName evidence="1">Uncharacterized protein</fullName>
    </submittedName>
</protein>
<reference evidence="1 2" key="1">
    <citation type="journal article" date="2023" name="Life. Sci Alliance">
        <title>Evolutionary insights into 3D genome organization and epigenetic landscape of Vigna mungo.</title>
        <authorList>
            <person name="Junaid A."/>
            <person name="Singh B."/>
            <person name="Bhatia S."/>
        </authorList>
    </citation>
    <scope>NUCLEOTIDE SEQUENCE [LARGE SCALE GENOMIC DNA]</scope>
    <source>
        <strain evidence="1">Urdbean</strain>
    </source>
</reference>
<sequence length="139" mass="15194">MSPSTALLPSFFNPSSTICCILVLKPSLLREFDLSCNFNPGIIVSLLSIGLGLESKADDTSSSNDFTANTSSSKSTFCMYRSKASFSTSIFRSLYSFNLANLHSLIATASCNHHIDIIFTQHTAHQNHYTTKPSIVKYG</sequence>
<evidence type="ECO:0000313" key="2">
    <source>
        <dbReference type="Proteomes" id="UP001374535"/>
    </source>
</evidence>
<dbReference type="EMBL" id="CP144700">
    <property type="protein sequence ID" value="WVZ23913.1"/>
    <property type="molecule type" value="Genomic_DNA"/>
</dbReference>
<proteinExistence type="predicted"/>
<gene>
    <name evidence="1" type="ORF">V8G54_002457</name>
</gene>
<organism evidence="1 2">
    <name type="scientific">Vigna mungo</name>
    <name type="common">Black gram</name>
    <name type="synonym">Phaseolus mungo</name>
    <dbReference type="NCBI Taxonomy" id="3915"/>
    <lineage>
        <taxon>Eukaryota</taxon>
        <taxon>Viridiplantae</taxon>
        <taxon>Streptophyta</taxon>
        <taxon>Embryophyta</taxon>
        <taxon>Tracheophyta</taxon>
        <taxon>Spermatophyta</taxon>
        <taxon>Magnoliopsida</taxon>
        <taxon>eudicotyledons</taxon>
        <taxon>Gunneridae</taxon>
        <taxon>Pentapetalae</taxon>
        <taxon>rosids</taxon>
        <taxon>fabids</taxon>
        <taxon>Fabales</taxon>
        <taxon>Fabaceae</taxon>
        <taxon>Papilionoideae</taxon>
        <taxon>50 kb inversion clade</taxon>
        <taxon>NPAAA clade</taxon>
        <taxon>indigoferoid/millettioid clade</taxon>
        <taxon>Phaseoleae</taxon>
        <taxon>Vigna</taxon>
    </lineage>
</organism>
<keyword evidence="2" id="KW-1185">Reference proteome</keyword>
<evidence type="ECO:0000313" key="1">
    <source>
        <dbReference type="EMBL" id="WVZ23913.1"/>
    </source>
</evidence>
<dbReference type="Proteomes" id="UP001374535">
    <property type="component" value="Chromosome 1"/>
</dbReference>
<name>A0AAQ3SBW4_VIGMU</name>